<dbReference type="CDD" id="cd13589">
    <property type="entry name" value="PBP2_polyamine_RpCGA009"/>
    <property type="match status" value="1"/>
</dbReference>
<reference evidence="8" key="1">
    <citation type="submission" date="2016-10" db="EMBL/GenBank/DDBJ databases">
        <authorList>
            <person name="Varghese N."/>
            <person name="Submissions S."/>
        </authorList>
    </citation>
    <scope>NUCLEOTIDE SEQUENCE [LARGE SCALE GENOMIC DNA]</scope>
    <source>
        <strain evidence="8">DSM 12111</strain>
    </source>
</reference>
<evidence type="ECO:0000256" key="1">
    <source>
        <dbReference type="ARBA" id="ARBA00004418"/>
    </source>
</evidence>
<dbReference type="RefSeq" id="WP_090380242.1">
    <property type="nucleotide sequence ID" value="NZ_CP156749.1"/>
</dbReference>
<dbReference type="GO" id="GO:0015888">
    <property type="term" value="P:thiamine transport"/>
    <property type="evidence" value="ECO:0007669"/>
    <property type="project" value="TreeGrafter"/>
</dbReference>
<evidence type="ECO:0000313" key="8">
    <source>
        <dbReference type="Proteomes" id="UP000242849"/>
    </source>
</evidence>
<comment type="subcellular location">
    <subcellularLocation>
        <location evidence="1">Periplasm</location>
    </subcellularLocation>
</comment>
<feature type="chain" id="PRO_5017335367" evidence="6">
    <location>
        <begin position="28"/>
        <end position="357"/>
    </location>
</feature>
<gene>
    <name evidence="7" type="ORF">SAMN05421553_2173</name>
</gene>
<dbReference type="AlphaFoldDB" id="A0A1H4YL02"/>
<dbReference type="Proteomes" id="UP000242849">
    <property type="component" value="Unassembled WGS sequence"/>
</dbReference>
<dbReference type="GO" id="GO:0030975">
    <property type="term" value="F:thiamine binding"/>
    <property type="evidence" value="ECO:0007669"/>
    <property type="project" value="TreeGrafter"/>
</dbReference>
<dbReference type="PANTHER" id="PTHR30006:SF3">
    <property type="entry name" value="THIAMINE-BINDING PERIPLASMIC PROTEIN"/>
    <property type="match status" value="1"/>
</dbReference>
<feature type="signal peptide" evidence="6">
    <location>
        <begin position="1"/>
        <end position="27"/>
    </location>
</feature>
<dbReference type="GO" id="GO:0030976">
    <property type="term" value="F:thiamine pyrophosphate binding"/>
    <property type="evidence" value="ECO:0007669"/>
    <property type="project" value="TreeGrafter"/>
</dbReference>
<comment type="similarity">
    <text evidence="2">Belongs to the bacterial solute-binding protein 1 family.</text>
</comment>
<protein>
    <submittedName>
        <fullName evidence="7">Putative spermidine/putrescine transport system substrate-binding protein</fullName>
    </submittedName>
</protein>
<evidence type="ECO:0000313" key="7">
    <source>
        <dbReference type="EMBL" id="SED17778.1"/>
    </source>
</evidence>
<name>A0A1H4YL02_PSEAG</name>
<keyword evidence="5" id="KW-0574">Periplasm</keyword>
<evidence type="ECO:0000256" key="5">
    <source>
        <dbReference type="ARBA" id="ARBA00022764"/>
    </source>
</evidence>
<dbReference type="Gene3D" id="3.40.190.10">
    <property type="entry name" value="Periplasmic binding protein-like II"/>
    <property type="match status" value="2"/>
</dbReference>
<evidence type="ECO:0000256" key="6">
    <source>
        <dbReference type="SAM" id="SignalP"/>
    </source>
</evidence>
<dbReference type="Pfam" id="PF13416">
    <property type="entry name" value="SBP_bac_8"/>
    <property type="match status" value="1"/>
</dbReference>
<dbReference type="SUPFAM" id="SSF53850">
    <property type="entry name" value="Periplasmic binding protein-like II"/>
    <property type="match status" value="1"/>
</dbReference>
<dbReference type="STRING" id="53406.SAMN05421553_2173"/>
<dbReference type="EMBL" id="FNSC01000001">
    <property type="protein sequence ID" value="SED17778.1"/>
    <property type="molecule type" value="Genomic_DNA"/>
</dbReference>
<dbReference type="InterPro" id="IPR006059">
    <property type="entry name" value="SBP"/>
</dbReference>
<dbReference type="PANTHER" id="PTHR30006">
    <property type="entry name" value="THIAMINE-BINDING PERIPLASMIC PROTEIN-RELATED"/>
    <property type="match status" value="1"/>
</dbReference>
<organism evidence="7 8">
    <name type="scientific">Pseudomonas anguilliseptica</name>
    <dbReference type="NCBI Taxonomy" id="53406"/>
    <lineage>
        <taxon>Bacteria</taxon>
        <taxon>Pseudomonadati</taxon>
        <taxon>Pseudomonadota</taxon>
        <taxon>Gammaproteobacteria</taxon>
        <taxon>Pseudomonadales</taxon>
        <taxon>Pseudomonadaceae</taxon>
        <taxon>Pseudomonas</taxon>
    </lineage>
</organism>
<proteinExistence type="inferred from homology"/>
<accession>A0A1H4YL02</accession>
<evidence type="ECO:0000256" key="2">
    <source>
        <dbReference type="ARBA" id="ARBA00008520"/>
    </source>
</evidence>
<dbReference type="OrthoDB" id="9815444at2"/>
<dbReference type="GO" id="GO:0030288">
    <property type="term" value="C:outer membrane-bounded periplasmic space"/>
    <property type="evidence" value="ECO:0007669"/>
    <property type="project" value="TreeGrafter"/>
</dbReference>
<sequence length="357" mass="38602">MARTLTTRFSTFALAAALGTASFAASAEETLTVVSWGGAYGAAQQKHVIDPFMKDTGNKVLFEDYTGGVAEIKAQVESGNIQWDVVDFEVIDLERACSEGLLESIPRDILPAGIDGVPAAKDFIPEALASECAVGNIVWSVVFAYNEKTIGGTKAASIADFFDTSKIPGKRAMRKRPQVNMEWALLADGVPPGEVYDERSTPEGQARAFAKLDTIKQDIVWFDSWSQAPQLLNDGGAVLVQSANGRFYDAIRQEKKPFVIVWDGHVYDLDAWAIVKGSPKKDLALKFIAYATGSTPLAGMPDVAYGPTRKSSMPLADQSAAPHLPTAHLSKGIQAGSDFWADYGESLGEKFNEWLLK</sequence>
<keyword evidence="8" id="KW-1185">Reference proteome</keyword>
<keyword evidence="4 6" id="KW-0732">Signal</keyword>
<evidence type="ECO:0000256" key="4">
    <source>
        <dbReference type="ARBA" id="ARBA00022729"/>
    </source>
</evidence>
<keyword evidence="3" id="KW-0813">Transport</keyword>
<evidence type="ECO:0000256" key="3">
    <source>
        <dbReference type="ARBA" id="ARBA00022448"/>
    </source>
</evidence>